<dbReference type="RefSeq" id="WP_029052721.1">
    <property type="nucleotide sequence ID" value="NZ_CP015108.1"/>
</dbReference>
<organism evidence="2 3">
    <name type="scientific">Sporosarcina ureae</name>
    <dbReference type="NCBI Taxonomy" id="1571"/>
    <lineage>
        <taxon>Bacteria</taxon>
        <taxon>Bacillati</taxon>
        <taxon>Bacillota</taxon>
        <taxon>Bacilli</taxon>
        <taxon>Bacillales</taxon>
        <taxon>Caryophanaceae</taxon>
        <taxon>Sporosarcina</taxon>
    </lineage>
</organism>
<dbReference type="SUPFAM" id="SSF53187">
    <property type="entry name" value="Zn-dependent exopeptidases"/>
    <property type="match status" value="1"/>
</dbReference>
<dbReference type="Pfam" id="PF07687">
    <property type="entry name" value="M20_dimer"/>
    <property type="match status" value="1"/>
</dbReference>
<feature type="domain" description="Peptidase M20 dimerisation" evidence="1">
    <location>
        <begin position="169"/>
        <end position="269"/>
    </location>
</feature>
<dbReference type="InterPro" id="IPR017439">
    <property type="entry name" value="Amidohydrolase"/>
</dbReference>
<dbReference type="EMBL" id="CP015108">
    <property type="protein sequence ID" value="ARF13413.1"/>
    <property type="molecule type" value="Genomic_DNA"/>
</dbReference>
<dbReference type="PANTHER" id="PTHR11014">
    <property type="entry name" value="PEPTIDASE M20 FAMILY MEMBER"/>
    <property type="match status" value="1"/>
</dbReference>
<dbReference type="InterPro" id="IPR036264">
    <property type="entry name" value="Bact_exopeptidase_dim_dom"/>
</dbReference>
<dbReference type="SUPFAM" id="SSF55031">
    <property type="entry name" value="Bacterial exopeptidase dimerisation domain"/>
    <property type="match status" value="1"/>
</dbReference>
<keyword evidence="3" id="KW-1185">Reference proteome</keyword>
<dbReference type="InterPro" id="IPR011650">
    <property type="entry name" value="Peptidase_M20_dimer"/>
</dbReference>
<name>A0ABN4YN67_SPOUR</name>
<dbReference type="InterPro" id="IPR037484">
    <property type="entry name" value="AmhX-like"/>
</dbReference>
<dbReference type="NCBIfam" id="TIGR01891">
    <property type="entry name" value="amidohydrolases"/>
    <property type="match status" value="1"/>
</dbReference>
<evidence type="ECO:0000313" key="2">
    <source>
        <dbReference type="EMBL" id="ARF13413.1"/>
    </source>
</evidence>
<dbReference type="InterPro" id="IPR002933">
    <property type="entry name" value="Peptidase_M20"/>
</dbReference>
<accession>A0ABN4YN67</accession>
<protein>
    <submittedName>
        <fullName evidence="2">Amidohydrolase</fullName>
    </submittedName>
</protein>
<dbReference type="PANTHER" id="PTHR11014:SF122">
    <property type="entry name" value="AMIDOHYDROLASE AMHX"/>
    <property type="match status" value="1"/>
</dbReference>
<evidence type="ECO:0000259" key="1">
    <source>
        <dbReference type="Pfam" id="PF07687"/>
    </source>
</evidence>
<dbReference type="Pfam" id="PF01546">
    <property type="entry name" value="Peptidase_M20"/>
    <property type="match status" value="1"/>
</dbReference>
<evidence type="ECO:0000313" key="3">
    <source>
        <dbReference type="Proteomes" id="UP000192486"/>
    </source>
</evidence>
<proteinExistence type="predicted"/>
<dbReference type="Gene3D" id="3.40.630.10">
    <property type="entry name" value="Zn peptidases"/>
    <property type="match status" value="1"/>
</dbReference>
<dbReference type="Gene3D" id="3.30.70.360">
    <property type="match status" value="1"/>
</dbReference>
<reference evidence="2 3" key="1">
    <citation type="submission" date="2016-04" db="EMBL/GenBank/DDBJ databases">
        <title>Comparative Genomics and Epigenetics of Sporosarcina ureae.</title>
        <authorList>
            <person name="Oliver A.S."/>
            <person name="Cooper K.K."/>
        </authorList>
    </citation>
    <scope>NUCLEOTIDE SEQUENCE [LARGE SCALE GENOMIC DNA]</scope>
    <source>
        <strain evidence="2 3">S204</strain>
    </source>
</reference>
<dbReference type="PIRSF" id="PIRSF005962">
    <property type="entry name" value="Pept_M20D_amidohydro"/>
    <property type="match status" value="1"/>
</dbReference>
<gene>
    <name evidence="2" type="ORF">SporoS204_03970</name>
</gene>
<sequence>MNEQVQLLKPKLDEVFAHLHSHPEVSWKETETTTYLKEFLESEGFHVNVFDGITGLSVTIGEGKPVVGLRVDIDALWQEVDGVYQANHSCGHDGHMTMGIGALLMAKERGIPQKGTLKVFFQPAEEKGEGALAVLEQGLIDDIDYLFGVHVRAADEMADGYSAASLRHGAAKMISGTIKGTEAHGARPHQGKNAIEIGASLVGGLQSIHCNPMVSHTAKMTMFQAGGESANIIPGNAKFSLDLRAQENGVMDELYEQVERVIQAVERQYDVEINYKIMAEMVAAEVDAEAEDLMYQAIVKVIGEEKATRTVVTPGGEDFHFYSVRRPSVKSTMLGLGCGLTPGLHHPYMTFNQDALATGVEILTTAIELTFQSKK</sequence>
<dbReference type="CDD" id="cd08018">
    <property type="entry name" value="M20_Acy1_amhX-like"/>
    <property type="match status" value="1"/>
</dbReference>
<dbReference type="Proteomes" id="UP000192486">
    <property type="component" value="Chromosome"/>
</dbReference>